<dbReference type="EMBL" id="CP003539">
    <property type="protein sequence ID" value="AFX99330.1"/>
    <property type="molecule type" value="Genomic_DNA"/>
</dbReference>
<dbReference type="PANTHER" id="PTHR24094:SF15">
    <property type="entry name" value="AMP-DEPENDENT SYNTHETASE_LIGASE DOMAIN-CONTAINING PROTEIN-RELATED"/>
    <property type="match status" value="1"/>
</dbReference>
<dbReference type="KEGG" id="thal:A1OE_1152"/>
<evidence type="ECO:0000313" key="3">
    <source>
        <dbReference type="EMBL" id="AFX99330.1"/>
    </source>
</evidence>
<reference evidence="3 4" key="1">
    <citation type="journal article" date="2012" name="Proc. Natl. Acad. Sci. U.S.A.">
        <title>Genome streamlining and chemical defense in a coral reef symbiosis.</title>
        <authorList>
            <person name="Kwan J.C."/>
            <person name="Donia M.S."/>
            <person name="Han A.W."/>
            <person name="Hirose E."/>
            <person name="Haygood M.G."/>
            <person name="Schmidt E.W."/>
        </authorList>
    </citation>
    <scope>NUCLEOTIDE SEQUENCE [LARGE SCALE GENOMIC DNA]</scope>
    <source>
        <strain evidence="3 4">L2</strain>
    </source>
</reference>
<proteinExistence type="predicted"/>
<gene>
    <name evidence="3" type="ORF">A1OE_1152</name>
</gene>
<keyword evidence="1" id="KW-0812">Transmembrane</keyword>
<dbReference type="eggNOG" id="COG2356">
    <property type="taxonomic scope" value="Bacteria"/>
</dbReference>
<dbReference type="Pfam" id="PF07510">
    <property type="entry name" value="GmrSD_C"/>
    <property type="match status" value="1"/>
</dbReference>
<dbReference type="STRING" id="1193729.A1OE_1152"/>
<dbReference type="RefSeq" id="WP_015088828.1">
    <property type="nucleotide sequence ID" value="NC_019566.1"/>
</dbReference>
<sequence>MPRRRSNSRKFIRYRQNFFWRPSRGKILRHSAVFISAIMALIYGFQKFEIVYPIHKPFNRALYRHWTDHDKDCQDTRQEVLISESLTTPVLRRDGCKVISGKWYDSFTGKIFTNPFELDIDHLVPLSEAHRSGAYKWNAARREAYANDLSHPDTLIAIDKKVNRSKRDSDPLSWMPPRLSYWCQYVASWRATKKRWKLQEDLLESLWIDIIIKSCSLIDNHNKLITILRSYLT</sequence>
<name>K7YI98_9PROT</name>
<protein>
    <recommendedName>
        <fullName evidence="2">GmrSD restriction endonucleases C-terminal domain-containing protein</fullName>
    </recommendedName>
</protein>
<keyword evidence="1" id="KW-0472">Membrane</keyword>
<feature type="domain" description="GmrSD restriction endonucleases C-terminal" evidence="2">
    <location>
        <begin position="91"/>
        <end position="200"/>
    </location>
</feature>
<evidence type="ECO:0000259" key="2">
    <source>
        <dbReference type="Pfam" id="PF07510"/>
    </source>
</evidence>
<organism evidence="3 4">
    <name type="scientific">Candidatus Endolissoclinum faulkneri L2</name>
    <dbReference type="NCBI Taxonomy" id="1193729"/>
    <lineage>
        <taxon>Bacteria</taxon>
        <taxon>Pseudomonadati</taxon>
        <taxon>Pseudomonadota</taxon>
        <taxon>Alphaproteobacteria</taxon>
        <taxon>Rhodospirillales</taxon>
        <taxon>Rhodospirillaceae</taxon>
        <taxon>Candidatus Endolissoclinum</taxon>
    </lineage>
</organism>
<dbReference type="Proteomes" id="UP000010077">
    <property type="component" value="Chromosome"/>
</dbReference>
<evidence type="ECO:0000256" key="1">
    <source>
        <dbReference type="SAM" id="Phobius"/>
    </source>
</evidence>
<keyword evidence="1" id="KW-1133">Transmembrane helix</keyword>
<dbReference type="PANTHER" id="PTHR24094">
    <property type="entry name" value="SECRETED PROTEIN"/>
    <property type="match status" value="1"/>
</dbReference>
<evidence type="ECO:0000313" key="4">
    <source>
        <dbReference type="Proteomes" id="UP000010077"/>
    </source>
</evidence>
<accession>K7YI98</accession>
<feature type="transmembrane region" description="Helical" evidence="1">
    <location>
        <begin position="27"/>
        <end position="45"/>
    </location>
</feature>
<dbReference type="InterPro" id="IPR011089">
    <property type="entry name" value="GmrSD_C"/>
</dbReference>
<dbReference type="AlphaFoldDB" id="K7YI98"/>
<keyword evidence="4" id="KW-1185">Reference proteome</keyword>
<dbReference type="HOGENOM" id="CLU_1150215_0_0_5"/>